<feature type="compositionally biased region" description="Basic and acidic residues" evidence="1">
    <location>
        <begin position="256"/>
        <end position="269"/>
    </location>
</feature>
<reference evidence="3" key="1">
    <citation type="submission" date="2021-01" db="EMBL/GenBank/DDBJ databases">
        <authorList>
            <person name="Corre E."/>
            <person name="Pelletier E."/>
            <person name="Niang G."/>
            <person name="Scheremetjew M."/>
            <person name="Finn R."/>
            <person name="Kale V."/>
            <person name="Holt S."/>
            <person name="Cochrane G."/>
            <person name="Meng A."/>
            <person name="Brown T."/>
            <person name="Cohen L."/>
        </authorList>
    </citation>
    <scope>NUCLEOTIDE SEQUENCE</scope>
    <source>
        <strain evidence="3">WS</strain>
    </source>
</reference>
<gene>
    <name evidence="3" type="ORF">PCOS0759_LOCUS9461</name>
</gene>
<protein>
    <recommendedName>
        <fullName evidence="2">BRCT domain-containing protein</fullName>
    </recommendedName>
</protein>
<dbReference type="InterPro" id="IPR001357">
    <property type="entry name" value="BRCT_dom"/>
</dbReference>
<evidence type="ECO:0000313" key="3">
    <source>
        <dbReference type="EMBL" id="CAD9086207.1"/>
    </source>
</evidence>
<dbReference type="PROSITE" id="PS50172">
    <property type="entry name" value="BRCT"/>
    <property type="match status" value="2"/>
</dbReference>
<feature type="domain" description="BRCT" evidence="2">
    <location>
        <begin position="453"/>
        <end position="538"/>
    </location>
</feature>
<dbReference type="Pfam" id="PF12738">
    <property type="entry name" value="PTCB-BRCT"/>
    <property type="match status" value="1"/>
</dbReference>
<accession>A0A7S1KU67</accession>
<dbReference type="InterPro" id="IPR022047">
    <property type="entry name" value="Microcephalin-like"/>
</dbReference>
<feature type="region of interest" description="Disordered" evidence="1">
    <location>
        <begin position="150"/>
        <end position="318"/>
    </location>
</feature>
<feature type="compositionally biased region" description="Basic and acidic residues" evidence="1">
    <location>
        <begin position="23"/>
        <end position="41"/>
    </location>
</feature>
<feature type="compositionally biased region" description="Acidic residues" evidence="1">
    <location>
        <begin position="285"/>
        <end position="298"/>
    </location>
</feature>
<dbReference type="PANTHER" id="PTHR14625:SF3">
    <property type="entry name" value="MICROCEPHALIN"/>
    <property type="match status" value="1"/>
</dbReference>
<dbReference type="SMART" id="SM00292">
    <property type="entry name" value="BRCT"/>
    <property type="match status" value="2"/>
</dbReference>
<name>A0A7S1KU67_9EUKA</name>
<dbReference type="EMBL" id="HBGD01011446">
    <property type="protein sequence ID" value="CAD9086207.1"/>
    <property type="molecule type" value="Transcribed_RNA"/>
</dbReference>
<feature type="compositionally biased region" description="Acidic residues" evidence="1">
    <location>
        <begin position="623"/>
        <end position="638"/>
    </location>
</feature>
<organism evidence="3">
    <name type="scientific">Percolomonas cosmopolitus</name>
    <dbReference type="NCBI Taxonomy" id="63605"/>
    <lineage>
        <taxon>Eukaryota</taxon>
        <taxon>Discoba</taxon>
        <taxon>Heterolobosea</taxon>
        <taxon>Tetramitia</taxon>
        <taxon>Eutetramitia</taxon>
        <taxon>Percolomonadidae</taxon>
        <taxon>Percolomonas</taxon>
    </lineage>
</organism>
<dbReference type="Gene3D" id="3.40.50.10190">
    <property type="entry name" value="BRCT domain"/>
    <property type="match status" value="3"/>
</dbReference>
<feature type="domain" description="BRCT" evidence="2">
    <location>
        <begin position="76"/>
        <end position="141"/>
    </location>
</feature>
<evidence type="ECO:0000259" key="2">
    <source>
        <dbReference type="PROSITE" id="PS50172"/>
    </source>
</evidence>
<evidence type="ECO:0000256" key="1">
    <source>
        <dbReference type="SAM" id="MobiDB-lite"/>
    </source>
</evidence>
<feature type="compositionally biased region" description="Basic and acidic residues" evidence="1">
    <location>
        <begin position="228"/>
        <end position="246"/>
    </location>
</feature>
<feature type="compositionally biased region" description="Basic residues" evidence="1">
    <location>
        <begin position="213"/>
        <end position="227"/>
    </location>
</feature>
<dbReference type="InterPro" id="IPR036420">
    <property type="entry name" value="BRCT_dom_sf"/>
</dbReference>
<feature type="region of interest" description="Disordered" evidence="1">
    <location>
        <begin position="545"/>
        <end position="638"/>
    </location>
</feature>
<feature type="compositionally biased region" description="Basic residues" evidence="1">
    <location>
        <begin position="271"/>
        <end position="280"/>
    </location>
</feature>
<proteinExistence type="predicted"/>
<dbReference type="AlphaFoldDB" id="A0A7S1KU67"/>
<dbReference type="GO" id="GO:0000278">
    <property type="term" value="P:mitotic cell cycle"/>
    <property type="evidence" value="ECO:0007669"/>
    <property type="project" value="TreeGrafter"/>
</dbReference>
<sequence length="638" mass="72237">MSDIDAPTSDLDDNIQDSDLDIASEHNSSDDEKTSTKDTKSNGKNFSKGKPAKPFKHVVGLPDVSSSEDTNAVDTLTKKVTELGGRMNKNKSGKITHFILHTSNKTSFDWAKGKDVIMVTPQWVIDCHKKQTKLDESDYVPALVNETVADKKEKQKARKATPVKHDSDAAKKKTKKRKRKEDNSDEEDENPKKKSKFAAPRGASDAESDKKDDKKKKTTSTKKKTSSKKKEDVDSKKKDDDKEKATTKKKPATKKKKEDADSTKKETKNKTPAKKKTPKKKRDDNSDEEPESELDIENISENNWEGTLVRSPRRAPPRETAYTIEFSSVEMEEEEEDRNEKLIRQVDLKRKIKGGIKLGESPFEGDRFTHLVLGDEDKRTPKVLFAIAYGATVVTTEWWKKFVEYLEENEDEKKMEMLDTTPYEVERWMAPVEASRSLKEDLVESSPKEAKDEGKKLLLEGKCISFHHCEENTPLLERLVEVLGGRHTRAHRRADVCVVNTKGSPNETCLKAKTVVSTKWLSDSIEQFKVLPFKKYVVKESDITVRKHEKKDADKKEGSSIKKATATKKAATKKDEKKETAGTTKKTSTRKIGEKKNTATTKKKVEMQSATRKKPVSKKDAAEMEDTTDNESMMEDDE</sequence>
<dbReference type="CDD" id="cd17751">
    <property type="entry name" value="BRCT_microcephalin_rpt3"/>
    <property type="match status" value="1"/>
</dbReference>
<feature type="region of interest" description="Disordered" evidence="1">
    <location>
        <begin position="1"/>
        <end position="69"/>
    </location>
</feature>
<dbReference type="PANTHER" id="PTHR14625">
    <property type="entry name" value="MICROCEPHALIN"/>
    <property type="match status" value="1"/>
</dbReference>
<feature type="compositionally biased region" description="Acidic residues" evidence="1">
    <location>
        <begin position="10"/>
        <end position="22"/>
    </location>
</feature>
<feature type="compositionally biased region" description="Basic and acidic residues" evidence="1">
    <location>
        <begin position="545"/>
        <end position="560"/>
    </location>
</feature>
<dbReference type="SUPFAM" id="SSF52113">
    <property type="entry name" value="BRCT domain"/>
    <property type="match status" value="2"/>
</dbReference>